<dbReference type="GO" id="GO:0006355">
    <property type="term" value="P:regulation of DNA-templated transcription"/>
    <property type="evidence" value="ECO:0007669"/>
    <property type="project" value="InterPro"/>
</dbReference>
<evidence type="ECO:0000259" key="6">
    <source>
        <dbReference type="PROSITE" id="PS50110"/>
    </source>
</evidence>
<feature type="modified residue" description="4-aspartylphosphate" evidence="4">
    <location>
        <position position="58"/>
    </location>
</feature>
<keyword evidence="4" id="KW-0597">Phosphoprotein</keyword>
<dbReference type="PROSITE" id="PS50043">
    <property type="entry name" value="HTH_LUXR_2"/>
    <property type="match status" value="1"/>
</dbReference>
<evidence type="ECO:0000256" key="4">
    <source>
        <dbReference type="PROSITE-ProRule" id="PRU00169"/>
    </source>
</evidence>
<proteinExistence type="predicted"/>
<evidence type="ECO:0000256" key="3">
    <source>
        <dbReference type="ARBA" id="ARBA00023163"/>
    </source>
</evidence>
<dbReference type="PRINTS" id="PR00038">
    <property type="entry name" value="HTHLUXR"/>
</dbReference>
<dbReference type="CDD" id="cd06170">
    <property type="entry name" value="LuxR_C_like"/>
    <property type="match status" value="1"/>
</dbReference>
<evidence type="ECO:0000313" key="8">
    <source>
        <dbReference type="Proteomes" id="UP000245647"/>
    </source>
</evidence>
<dbReference type="SUPFAM" id="SSF46894">
    <property type="entry name" value="C-terminal effector domain of the bipartite response regulators"/>
    <property type="match status" value="1"/>
</dbReference>
<gene>
    <name evidence="7" type="ORF">DDR33_07110</name>
</gene>
<reference evidence="7 8" key="1">
    <citation type="submission" date="2018-04" db="EMBL/GenBank/DDBJ databases">
        <title>Pedobacter chongqingensis sp. nov., isolated from a rottenly hemp rope.</title>
        <authorList>
            <person name="Cai Y."/>
        </authorList>
    </citation>
    <scope>NUCLEOTIDE SEQUENCE [LARGE SCALE GENOMIC DNA]</scope>
    <source>
        <strain evidence="7 8">FJ4-8</strain>
    </source>
</reference>
<evidence type="ECO:0000259" key="5">
    <source>
        <dbReference type="PROSITE" id="PS50043"/>
    </source>
</evidence>
<dbReference type="GO" id="GO:0003677">
    <property type="term" value="F:DNA binding"/>
    <property type="evidence" value="ECO:0007669"/>
    <property type="project" value="UniProtKB-KW"/>
</dbReference>
<keyword evidence="8" id="KW-1185">Reference proteome</keyword>
<protein>
    <recommendedName>
        <fullName evidence="9">DNA-binding response regulator</fullName>
    </recommendedName>
</protein>
<accession>A0A2U2PJL4</accession>
<comment type="caution">
    <text evidence="7">The sequence shown here is derived from an EMBL/GenBank/DDBJ whole genome shotgun (WGS) entry which is preliminary data.</text>
</comment>
<dbReference type="Pfam" id="PF00196">
    <property type="entry name" value="GerE"/>
    <property type="match status" value="1"/>
</dbReference>
<dbReference type="InterPro" id="IPR016032">
    <property type="entry name" value="Sig_transdc_resp-reg_C-effctor"/>
</dbReference>
<evidence type="ECO:0000256" key="1">
    <source>
        <dbReference type="ARBA" id="ARBA00023015"/>
    </source>
</evidence>
<sequence>MNSHIISIVIVDEHLLSAKALKALLMTYPNFIISADVRDTKELALFLSKNDVDVVLIDASTLLKDGADIYLRMKHVLSRARVITISAENNQIAMRKLKQFTVHTLLTTYADPLSLVDEINRVSRNIHRLSPSNREGQTIDAILSEEFKISRREQEIISLICEGCTSNQIAEKLYVSLNTVKQHRKHIFRKLKIEKVQQLVSFSFKFNLK</sequence>
<dbReference type="SMART" id="SM00421">
    <property type="entry name" value="HTH_LUXR"/>
    <property type="match status" value="1"/>
</dbReference>
<feature type="domain" description="Response regulatory" evidence="6">
    <location>
        <begin position="7"/>
        <end position="123"/>
    </location>
</feature>
<dbReference type="InterPro" id="IPR000792">
    <property type="entry name" value="Tscrpt_reg_LuxR_C"/>
</dbReference>
<dbReference type="PROSITE" id="PS00622">
    <property type="entry name" value="HTH_LUXR_1"/>
    <property type="match status" value="1"/>
</dbReference>
<dbReference type="GO" id="GO:0000160">
    <property type="term" value="P:phosphorelay signal transduction system"/>
    <property type="evidence" value="ECO:0007669"/>
    <property type="project" value="InterPro"/>
</dbReference>
<evidence type="ECO:0008006" key="9">
    <source>
        <dbReference type="Google" id="ProtNLM"/>
    </source>
</evidence>
<evidence type="ECO:0000313" key="7">
    <source>
        <dbReference type="EMBL" id="PWG81593.1"/>
    </source>
</evidence>
<dbReference type="PROSITE" id="PS50110">
    <property type="entry name" value="RESPONSE_REGULATORY"/>
    <property type="match status" value="1"/>
</dbReference>
<dbReference type="InterPro" id="IPR001789">
    <property type="entry name" value="Sig_transdc_resp-reg_receiver"/>
</dbReference>
<keyword evidence="3" id="KW-0804">Transcription</keyword>
<dbReference type="SUPFAM" id="SSF52172">
    <property type="entry name" value="CheY-like"/>
    <property type="match status" value="1"/>
</dbReference>
<organism evidence="7 8">
    <name type="scientific">Pararcticibacter amylolyticus</name>
    <dbReference type="NCBI Taxonomy" id="2173175"/>
    <lineage>
        <taxon>Bacteria</taxon>
        <taxon>Pseudomonadati</taxon>
        <taxon>Bacteroidota</taxon>
        <taxon>Sphingobacteriia</taxon>
        <taxon>Sphingobacteriales</taxon>
        <taxon>Sphingobacteriaceae</taxon>
        <taxon>Pararcticibacter</taxon>
    </lineage>
</organism>
<dbReference type="EMBL" id="QEAS01000004">
    <property type="protein sequence ID" value="PWG81593.1"/>
    <property type="molecule type" value="Genomic_DNA"/>
</dbReference>
<dbReference type="PANTHER" id="PTHR44688:SF16">
    <property type="entry name" value="DNA-BINDING TRANSCRIPTIONAL ACTIVATOR DEVR_DOSR"/>
    <property type="match status" value="1"/>
</dbReference>
<dbReference type="Proteomes" id="UP000245647">
    <property type="component" value="Unassembled WGS sequence"/>
</dbReference>
<feature type="domain" description="HTH luxR-type" evidence="5">
    <location>
        <begin position="142"/>
        <end position="207"/>
    </location>
</feature>
<dbReference type="PANTHER" id="PTHR44688">
    <property type="entry name" value="DNA-BINDING TRANSCRIPTIONAL ACTIVATOR DEVR_DOSR"/>
    <property type="match status" value="1"/>
</dbReference>
<evidence type="ECO:0000256" key="2">
    <source>
        <dbReference type="ARBA" id="ARBA00023125"/>
    </source>
</evidence>
<name>A0A2U2PJL4_9SPHI</name>
<keyword evidence="1" id="KW-0805">Transcription regulation</keyword>
<dbReference type="InterPro" id="IPR011006">
    <property type="entry name" value="CheY-like_superfamily"/>
</dbReference>
<dbReference type="Gene3D" id="3.40.50.2300">
    <property type="match status" value="1"/>
</dbReference>
<keyword evidence="2" id="KW-0238">DNA-binding</keyword>
<dbReference type="AlphaFoldDB" id="A0A2U2PJL4"/>